<organism evidence="1 2">
    <name type="scientific">Microbacterium schleiferi</name>
    <dbReference type="NCBI Taxonomy" id="69362"/>
    <lineage>
        <taxon>Bacteria</taxon>
        <taxon>Bacillati</taxon>
        <taxon>Actinomycetota</taxon>
        <taxon>Actinomycetes</taxon>
        <taxon>Micrococcales</taxon>
        <taxon>Microbacteriaceae</taxon>
        <taxon>Microbacterium</taxon>
    </lineage>
</organism>
<dbReference type="GO" id="GO:0006310">
    <property type="term" value="P:DNA recombination"/>
    <property type="evidence" value="ECO:0007669"/>
    <property type="project" value="InterPro"/>
</dbReference>
<name>A0A7S8MX17_9MICO</name>
<protein>
    <submittedName>
        <fullName evidence="1">Uncharacterized protein</fullName>
    </submittedName>
</protein>
<dbReference type="Proteomes" id="UP000594480">
    <property type="component" value="Chromosome"/>
</dbReference>
<dbReference type="AlphaFoldDB" id="A0A7S8MX17"/>
<evidence type="ECO:0000313" key="2">
    <source>
        <dbReference type="Proteomes" id="UP000594480"/>
    </source>
</evidence>
<dbReference type="SUPFAM" id="SSF103084">
    <property type="entry name" value="Holliday junction resolvase RusA"/>
    <property type="match status" value="1"/>
</dbReference>
<sequence>MSHLHHIDSGTYVLDLRWAVPPLTLNQRLHKQVKAKVTRQVRDKARTLAANLGMPVMDRPCVQLVWLVTSRHRRDADNVVPTLKALADGLVDAGVARDDTPEFMEKPMPVIAYARGHHKAPGMFLVVWDAEARPTAELRALAELDVEVEL</sequence>
<dbReference type="EMBL" id="CP064760">
    <property type="protein sequence ID" value="QPE04105.1"/>
    <property type="molecule type" value="Genomic_DNA"/>
</dbReference>
<dbReference type="GO" id="GO:0006281">
    <property type="term" value="P:DNA repair"/>
    <property type="evidence" value="ECO:0007669"/>
    <property type="project" value="InterPro"/>
</dbReference>
<dbReference type="InterPro" id="IPR036614">
    <property type="entry name" value="RusA-like_sf"/>
</dbReference>
<proteinExistence type="predicted"/>
<dbReference type="KEGG" id="msf:IT882_12970"/>
<accession>A0A7S8MX17</accession>
<dbReference type="Gene3D" id="3.30.1330.70">
    <property type="entry name" value="Holliday junction resolvase RusA"/>
    <property type="match status" value="1"/>
</dbReference>
<dbReference type="GO" id="GO:0000287">
    <property type="term" value="F:magnesium ion binding"/>
    <property type="evidence" value="ECO:0007669"/>
    <property type="project" value="InterPro"/>
</dbReference>
<gene>
    <name evidence="1" type="ORF">IT882_12970</name>
</gene>
<evidence type="ECO:0000313" key="1">
    <source>
        <dbReference type="EMBL" id="QPE04105.1"/>
    </source>
</evidence>
<dbReference type="RefSeq" id="WP_195692196.1">
    <property type="nucleotide sequence ID" value="NZ_CP064760.1"/>
</dbReference>
<reference evidence="1 2" key="1">
    <citation type="submission" date="2020-11" db="EMBL/GenBank/DDBJ databases">
        <title>Amino acid is mineralized and recycled by bacteria in oceanic microbiome.</title>
        <authorList>
            <person name="Zheng L.Y."/>
        </authorList>
    </citation>
    <scope>NUCLEOTIDE SEQUENCE [LARGE SCALE GENOMIC DNA]</scope>
    <source>
        <strain evidence="1 2">A32-1</strain>
    </source>
</reference>
<keyword evidence="2" id="KW-1185">Reference proteome</keyword>